<accession>A0ABY4GCW0</accession>
<reference evidence="3" key="1">
    <citation type="submission" date="2022-04" db="EMBL/GenBank/DDBJ databases">
        <title>Hymenobacter sp. isolated from the air.</title>
        <authorList>
            <person name="Won M."/>
            <person name="Lee C.-M."/>
            <person name="Woen H.-Y."/>
            <person name="Kwon S.-W."/>
        </authorList>
    </citation>
    <scope>NUCLEOTIDE SEQUENCE</scope>
    <source>
        <strain evidence="3">5420S-77</strain>
        <plasmid evidence="3">unnamed1</plasmid>
    </source>
</reference>
<evidence type="ECO:0000313" key="3">
    <source>
        <dbReference type="EMBL" id="UOQ68736.1"/>
    </source>
</evidence>
<dbReference type="Pfam" id="PF17996">
    <property type="entry name" value="CE2_N"/>
    <property type="match status" value="1"/>
</dbReference>
<dbReference type="RefSeq" id="WP_245126228.1">
    <property type="nucleotide sequence ID" value="NZ_CP095062.1"/>
</dbReference>
<keyword evidence="3" id="KW-0614">Plasmid</keyword>
<dbReference type="InterPro" id="IPR036514">
    <property type="entry name" value="SGNH_hydro_sf"/>
</dbReference>
<dbReference type="Gene3D" id="3.40.50.1110">
    <property type="entry name" value="SGNH hydrolase"/>
    <property type="match status" value="1"/>
</dbReference>
<dbReference type="PROSITE" id="PS51257">
    <property type="entry name" value="PROKAR_LIPOPROTEIN"/>
    <property type="match status" value="1"/>
</dbReference>
<dbReference type="EMBL" id="CP095062">
    <property type="protein sequence ID" value="UOQ68736.1"/>
    <property type="molecule type" value="Genomic_DNA"/>
</dbReference>
<geneLocation type="plasmid" evidence="3 4">
    <name>unnamed1</name>
</geneLocation>
<evidence type="ECO:0000256" key="1">
    <source>
        <dbReference type="SAM" id="SignalP"/>
    </source>
</evidence>
<keyword evidence="4" id="KW-1185">Reference proteome</keyword>
<keyword evidence="1" id="KW-0732">Signal</keyword>
<sequence length="207" mass="22497">MKSLHFSPSKTVVYLLTAFCSLSLSCTSSELATTAVGALPATALQPYGRTVVNVKQQLELISSAVHFGFSFEGTQCQIYTSLPTREGHSYLQYELDGVYQKRVRVNGNTKEPLVISVAAPGRHTVWMYKATEAHTGPIIIEKVAARKVKALQKPKAPWIEFIGNSITCGAAADPSEVPCGSGQYPDQHNAYMAYGPGWPVLLKPTFC</sequence>
<protein>
    <recommendedName>
        <fullName evidence="2">Carbohydrate esterase 2 N-terminal domain-containing protein</fullName>
    </recommendedName>
</protein>
<feature type="signal peptide" evidence="1">
    <location>
        <begin position="1"/>
        <end position="32"/>
    </location>
</feature>
<dbReference type="Proteomes" id="UP000830401">
    <property type="component" value="Plasmid unnamed1"/>
</dbReference>
<name>A0ABY4GCW0_9BACT</name>
<evidence type="ECO:0000313" key="4">
    <source>
        <dbReference type="Proteomes" id="UP000830401"/>
    </source>
</evidence>
<proteinExistence type="predicted"/>
<evidence type="ECO:0000259" key="2">
    <source>
        <dbReference type="Pfam" id="PF17996"/>
    </source>
</evidence>
<feature type="domain" description="Carbohydrate esterase 2 N-terminal" evidence="2">
    <location>
        <begin position="48"/>
        <end position="152"/>
    </location>
</feature>
<gene>
    <name evidence="3" type="ORF">MUN86_23785</name>
</gene>
<organism evidence="3 4">
    <name type="scientific">Hymenobacter volaticus</name>
    <dbReference type="NCBI Taxonomy" id="2932254"/>
    <lineage>
        <taxon>Bacteria</taxon>
        <taxon>Pseudomonadati</taxon>
        <taxon>Bacteroidota</taxon>
        <taxon>Cytophagia</taxon>
        <taxon>Cytophagales</taxon>
        <taxon>Hymenobacteraceae</taxon>
        <taxon>Hymenobacter</taxon>
    </lineage>
</organism>
<feature type="chain" id="PRO_5045503817" description="Carbohydrate esterase 2 N-terminal domain-containing protein" evidence="1">
    <location>
        <begin position="33"/>
        <end position="207"/>
    </location>
</feature>
<dbReference type="Gene3D" id="2.60.120.260">
    <property type="entry name" value="Galactose-binding domain-like"/>
    <property type="match status" value="1"/>
</dbReference>
<dbReference type="InterPro" id="IPR040794">
    <property type="entry name" value="CE2_N"/>
</dbReference>